<dbReference type="GO" id="GO:0033962">
    <property type="term" value="P:P-body assembly"/>
    <property type="evidence" value="ECO:0007669"/>
    <property type="project" value="TreeGrafter"/>
</dbReference>
<dbReference type="GO" id="GO:0000932">
    <property type="term" value="C:P-body"/>
    <property type="evidence" value="ECO:0007669"/>
    <property type="project" value="UniProtKB-SubCell"/>
</dbReference>
<keyword evidence="10" id="KW-1185">Reference proteome</keyword>
<accession>A0A9N9AW85</accession>
<feature type="region of interest" description="Disordered" evidence="5">
    <location>
        <begin position="142"/>
        <end position="235"/>
    </location>
</feature>
<feature type="domain" description="YjeF N-terminal" evidence="7">
    <location>
        <begin position="385"/>
        <end position="607"/>
    </location>
</feature>
<dbReference type="Pfam" id="PF03853">
    <property type="entry name" value="YjeF_N"/>
    <property type="match status" value="1"/>
</dbReference>
<comment type="subcellular location">
    <subcellularLocation>
        <location evidence="1">Cytoplasm</location>
        <location evidence="1">P-body</location>
    </subcellularLocation>
</comment>
<dbReference type="Gene3D" id="3.40.50.10260">
    <property type="entry name" value="YjeF N-terminal domain"/>
    <property type="match status" value="1"/>
</dbReference>
<protein>
    <recommendedName>
        <fullName evidence="3">Enhancer of mRNA-decapping protein 3</fullName>
    </recommendedName>
</protein>
<dbReference type="PROSITE" id="PS51385">
    <property type="entry name" value="YJEF_N"/>
    <property type="match status" value="1"/>
</dbReference>
<evidence type="ECO:0000256" key="5">
    <source>
        <dbReference type="SAM" id="MobiDB-lite"/>
    </source>
</evidence>
<dbReference type="Gene3D" id="2.30.30.100">
    <property type="match status" value="1"/>
</dbReference>
<name>A0A9N9AW85_9GLOM</name>
<evidence type="ECO:0000256" key="2">
    <source>
        <dbReference type="ARBA" id="ARBA00006610"/>
    </source>
</evidence>
<evidence type="ECO:0000256" key="1">
    <source>
        <dbReference type="ARBA" id="ARBA00004201"/>
    </source>
</evidence>
<feature type="compositionally biased region" description="Polar residues" evidence="5">
    <location>
        <begin position="98"/>
        <end position="120"/>
    </location>
</feature>
<comment type="similarity">
    <text evidence="2">Belongs to the EDC3 family.</text>
</comment>
<evidence type="ECO:0000256" key="6">
    <source>
        <dbReference type="SAM" id="SignalP"/>
    </source>
</evidence>
<evidence type="ECO:0000313" key="10">
    <source>
        <dbReference type="Proteomes" id="UP000789739"/>
    </source>
</evidence>
<reference evidence="9" key="1">
    <citation type="submission" date="2021-06" db="EMBL/GenBank/DDBJ databases">
        <authorList>
            <person name="Kallberg Y."/>
            <person name="Tangrot J."/>
            <person name="Rosling A."/>
        </authorList>
    </citation>
    <scope>NUCLEOTIDE SEQUENCE</scope>
    <source>
        <strain evidence="9">BR232B</strain>
    </source>
</reference>
<dbReference type="InterPro" id="IPR019050">
    <property type="entry name" value="FDF_dom"/>
</dbReference>
<dbReference type="InterPro" id="IPR036652">
    <property type="entry name" value="YjeF_N_dom_sf"/>
</dbReference>
<feature type="compositionally biased region" description="Basic and acidic residues" evidence="5">
    <location>
        <begin position="188"/>
        <end position="200"/>
    </location>
</feature>
<comment type="caution">
    <text evidence="9">The sequence shown here is derived from an EMBL/GenBank/DDBJ whole genome shotgun (WGS) entry which is preliminary data.</text>
</comment>
<proteinExistence type="inferred from homology"/>
<dbReference type="Proteomes" id="UP000789739">
    <property type="component" value="Unassembled WGS sequence"/>
</dbReference>
<feature type="region of interest" description="Disordered" evidence="5">
    <location>
        <begin position="98"/>
        <end position="123"/>
    </location>
</feature>
<dbReference type="OrthoDB" id="10030313at2759"/>
<gene>
    <name evidence="9" type="ORF">PBRASI_LOCUS4885</name>
</gene>
<dbReference type="SUPFAM" id="SSF64153">
    <property type="entry name" value="YjeF N-terminal domain-like"/>
    <property type="match status" value="1"/>
</dbReference>
<keyword evidence="4" id="KW-0963">Cytoplasm</keyword>
<evidence type="ECO:0000256" key="3">
    <source>
        <dbReference type="ARBA" id="ARBA00015797"/>
    </source>
</evidence>
<dbReference type="GO" id="GO:0031087">
    <property type="term" value="P:deadenylation-independent decapping of nuclear-transcribed mRNA"/>
    <property type="evidence" value="ECO:0007669"/>
    <property type="project" value="TreeGrafter"/>
</dbReference>
<evidence type="ECO:0000259" key="7">
    <source>
        <dbReference type="PROSITE" id="PS51385"/>
    </source>
</evidence>
<dbReference type="InterPro" id="IPR025762">
    <property type="entry name" value="DFDF"/>
</dbReference>
<feature type="compositionally biased region" description="Acidic residues" evidence="5">
    <location>
        <begin position="336"/>
        <end position="350"/>
    </location>
</feature>
<dbReference type="GO" id="GO:0003729">
    <property type="term" value="F:mRNA binding"/>
    <property type="evidence" value="ECO:0007669"/>
    <property type="project" value="TreeGrafter"/>
</dbReference>
<feature type="signal peptide" evidence="6">
    <location>
        <begin position="1"/>
        <end position="17"/>
    </location>
</feature>
<evidence type="ECO:0000256" key="4">
    <source>
        <dbReference type="ARBA" id="ARBA00022490"/>
    </source>
</evidence>
<feature type="compositionally biased region" description="Low complexity" evidence="5">
    <location>
        <begin position="142"/>
        <end position="154"/>
    </location>
</feature>
<dbReference type="Pfam" id="PF09532">
    <property type="entry name" value="FDF"/>
    <property type="match status" value="1"/>
</dbReference>
<dbReference type="EMBL" id="CAJVPI010000532">
    <property type="protein sequence ID" value="CAG8546974.1"/>
    <property type="molecule type" value="Genomic_DNA"/>
</dbReference>
<keyword evidence="6" id="KW-0732">Signal</keyword>
<sequence>MAETFVGLGLHVVLASGTWVEGIVSHIDQHTRLLTLKNVTVGSNGNTEKRTIFAVAGSEIKDLEILPSPNQTSLQQQRPGQVTGSNTLLTENVYTASNEITTTPKNNGKLVNSQQSSTLLHKSPPLDPAIISYSQAPSSTSLSSYLFSRSSPPYNTQTTPSLRSSGQRERKDSAASPNFTKSSSTPDNDWKSGEGKERDGLGALFNFNSAPNGNHYEGEASGFESDARRPGRRRMNYNNRRHNHEWAGGDVNDFKSEEFDFQGNLDLFDKAAVFAELREMDETAPENLLVNINRNLNHRSNSRYTSFHNRSGQVKLSASENVLDISARKSIFYKSEEDETSNDSEVDSDDPWSKKKKINGVSSHKSVKIRTLTGMSCPSVQPYQMLEAERIAAIETGPNEDQMIENAGRSAAMMALQALGGSRRIQPNNHNAAPLVTILVGNNRTGSYGLATARHLANHGCHVVACVVGEEKDLLKNIAYQQKILLLTGGQVVKSVAELPHQFTNPVDLIVDALLGYQFTLRDVTDDNDRTLICNLMEWANINKAPVLSLDMPSGVNGDTGNPGNSAHHIRPKWTLCLGAPKTGCRSRTVTGELFLADIGIPRVCWKKVGIKGWGMPWGSEYLVGLEYVST</sequence>
<dbReference type="InterPro" id="IPR004443">
    <property type="entry name" value="YjeF_N_dom"/>
</dbReference>
<dbReference type="AlphaFoldDB" id="A0A9N9AW85"/>
<feature type="chain" id="PRO_5040231737" description="Enhancer of mRNA-decapping protein 3" evidence="6">
    <location>
        <begin position="18"/>
        <end position="631"/>
    </location>
</feature>
<dbReference type="PROSITE" id="PS51512">
    <property type="entry name" value="DFDF"/>
    <property type="match status" value="1"/>
</dbReference>
<evidence type="ECO:0000259" key="8">
    <source>
        <dbReference type="PROSITE" id="PS51512"/>
    </source>
</evidence>
<dbReference type="PANTHER" id="PTHR13612">
    <property type="entry name" value="ENHANCER OF MRNA-DECAPPING PROTEIN 3"/>
    <property type="match status" value="1"/>
</dbReference>
<feature type="region of interest" description="Disordered" evidence="5">
    <location>
        <begin position="335"/>
        <end position="360"/>
    </location>
</feature>
<feature type="domain" description="DFDF" evidence="8">
    <location>
        <begin position="247"/>
        <end position="283"/>
    </location>
</feature>
<dbReference type="PANTHER" id="PTHR13612:SF0">
    <property type="entry name" value="ENHANCER OF MRNA-DECAPPING PROTEIN 3"/>
    <property type="match status" value="1"/>
</dbReference>
<organism evidence="9 10">
    <name type="scientific">Paraglomus brasilianum</name>
    <dbReference type="NCBI Taxonomy" id="144538"/>
    <lineage>
        <taxon>Eukaryota</taxon>
        <taxon>Fungi</taxon>
        <taxon>Fungi incertae sedis</taxon>
        <taxon>Mucoromycota</taxon>
        <taxon>Glomeromycotina</taxon>
        <taxon>Glomeromycetes</taxon>
        <taxon>Paraglomerales</taxon>
        <taxon>Paraglomeraceae</taxon>
        <taxon>Paraglomus</taxon>
    </lineage>
</organism>
<feature type="compositionally biased region" description="Polar residues" evidence="5">
    <location>
        <begin position="155"/>
        <end position="165"/>
    </location>
</feature>
<feature type="compositionally biased region" description="Polar residues" evidence="5">
    <location>
        <begin position="175"/>
        <end position="187"/>
    </location>
</feature>
<evidence type="ECO:0000313" key="9">
    <source>
        <dbReference type="EMBL" id="CAG8546974.1"/>
    </source>
</evidence>